<proteinExistence type="predicted"/>
<evidence type="ECO:0000313" key="2">
    <source>
        <dbReference type="Proteomes" id="UP000790377"/>
    </source>
</evidence>
<evidence type="ECO:0000313" key="1">
    <source>
        <dbReference type="EMBL" id="KAH7910536.1"/>
    </source>
</evidence>
<organism evidence="1 2">
    <name type="scientific">Hygrophoropsis aurantiaca</name>
    <dbReference type="NCBI Taxonomy" id="72124"/>
    <lineage>
        <taxon>Eukaryota</taxon>
        <taxon>Fungi</taxon>
        <taxon>Dikarya</taxon>
        <taxon>Basidiomycota</taxon>
        <taxon>Agaricomycotina</taxon>
        <taxon>Agaricomycetes</taxon>
        <taxon>Agaricomycetidae</taxon>
        <taxon>Boletales</taxon>
        <taxon>Coniophorineae</taxon>
        <taxon>Hygrophoropsidaceae</taxon>
        <taxon>Hygrophoropsis</taxon>
    </lineage>
</organism>
<dbReference type="Proteomes" id="UP000790377">
    <property type="component" value="Unassembled WGS sequence"/>
</dbReference>
<dbReference type="EMBL" id="MU267709">
    <property type="protein sequence ID" value="KAH7910536.1"/>
    <property type="molecule type" value="Genomic_DNA"/>
</dbReference>
<sequence length="496" mass="51377">MMTILSTLSVVLALLPYMISASPSSSSSSPSFVRIPLSRPGTSKTAGSFAHTADALRLKHGYEPATKNFAKGKRDSSTEVSLQDIKDLTYYATITTGTPPQSFDVLLDTGTTDFWIGTEACTTCGSVSPLFDTTSSSSFKTLTSAANITYNARTVSGMIAQDTITLGSFTVAQQTFPINPVFSVAVNHSTNTLANGISGIMGLAFRPASAFDEAPFWENLVNNNQANNVMSFHYTRAEDNPSNGGAFVLGGTDSSLYIGQIEYQPVPEPQGPTPNYWQLPVTALTVQGKSISVPTGNAIIDTGSPYLAAPTEVVQSLYAEISGSQPLTGSNAGFYAYPCSTDVQVTISFGGTAWAINPKDMNLGTIDLSGDSGSPGSDSGSGSGSSSSSSGSGTGPMSGIEVRASSQMCVGGIFDIGKSDARFSISPSWIIGNVFLKNVYTVLEGGIPPNVGFAKLAGDSSTQTGTHLPGAASSNKASNLLALLVPVVAGVMATFF</sequence>
<protein>
    <submittedName>
        <fullName evidence="1">Aspartic peptidase domain-containing protein</fullName>
    </submittedName>
</protein>
<name>A0ACB8AAM6_9AGAM</name>
<accession>A0ACB8AAM6</accession>
<reference evidence="1" key="1">
    <citation type="journal article" date="2021" name="New Phytol.">
        <title>Evolutionary innovations through gain and loss of genes in the ectomycorrhizal Boletales.</title>
        <authorList>
            <person name="Wu G."/>
            <person name="Miyauchi S."/>
            <person name="Morin E."/>
            <person name="Kuo A."/>
            <person name="Drula E."/>
            <person name="Varga T."/>
            <person name="Kohler A."/>
            <person name="Feng B."/>
            <person name="Cao Y."/>
            <person name="Lipzen A."/>
            <person name="Daum C."/>
            <person name="Hundley H."/>
            <person name="Pangilinan J."/>
            <person name="Johnson J."/>
            <person name="Barry K."/>
            <person name="LaButti K."/>
            <person name="Ng V."/>
            <person name="Ahrendt S."/>
            <person name="Min B."/>
            <person name="Choi I.G."/>
            <person name="Park H."/>
            <person name="Plett J.M."/>
            <person name="Magnuson J."/>
            <person name="Spatafora J.W."/>
            <person name="Nagy L.G."/>
            <person name="Henrissat B."/>
            <person name="Grigoriev I.V."/>
            <person name="Yang Z.L."/>
            <person name="Xu J."/>
            <person name="Martin F.M."/>
        </authorList>
    </citation>
    <scope>NUCLEOTIDE SEQUENCE</scope>
    <source>
        <strain evidence="1">ATCC 28755</strain>
    </source>
</reference>
<keyword evidence="2" id="KW-1185">Reference proteome</keyword>
<comment type="caution">
    <text evidence="1">The sequence shown here is derived from an EMBL/GenBank/DDBJ whole genome shotgun (WGS) entry which is preliminary data.</text>
</comment>
<gene>
    <name evidence="1" type="ORF">BJ138DRAFT_1101771</name>
</gene>